<proteinExistence type="predicted"/>
<accession>A0ABQ8XLW1</accession>
<dbReference type="PANTHER" id="PTHR43671">
    <property type="entry name" value="SERINE/THREONINE-PROTEIN KINASE NEK"/>
    <property type="match status" value="1"/>
</dbReference>
<feature type="compositionally biased region" description="Basic residues" evidence="6">
    <location>
        <begin position="473"/>
        <end position="488"/>
    </location>
</feature>
<keyword evidence="5" id="KW-0067">ATP-binding</keyword>
<evidence type="ECO:0000256" key="6">
    <source>
        <dbReference type="SAM" id="MobiDB-lite"/>
    </source>
</evidence>
<dbReference type="PANTHER" id="PTHR43671:SF13">
    <property type="entry name" value="SERINE_THREONINE-PROTEIN KINASE NEK2"/>
    <property type="match status" value="1"/>
</dbReference>
<gene>
    <name evidence="8" type="ORF">M0813_04518</name>
</gene>
<evidence type="ECO:0000259" key="7">
    <source>
        <dbReference type="PROSITE" id="PS50011"/>
    </source>
</evidence>
<dbReference type="Pfam" id="PF00069">
    <property type="entry name" value="Pkinase"/>
    <property type="match status" value="1"/>
</dbReference>
<evidence type="ECO:0000313" key="9">
    <source>
        <dbReference type="Proteomes" id="UP001150062"/>
    </source>
</evidence>
<dbReference type="PROSITE" id="PS50011">
    <property type="entry name" value="PROTEIN_KINASE_DOM"/>
    <property type="match status" value="1"/>
</dbReference>
<evidence type="ECO:0000256" key="4">
    <source>
        <dbReference type="ARBA" id="ARBA00022777"/>
    </source>
</evidence>
<comment type="caution">
    <text evidence="8">The sequence shown here is derived from an EMBL/GenBank/DDBJ whole genome shotgun (WGS) entry which is preliminary data.</text>
</comment>
<protein>
    <recommendedName>
        <fullName evidence="1">non-specific serine/threonine protein kinase</fullName>
        <ecNumber evidence="1">2.7.11.1</ecNumber>
    </recommendedName>
</protein>
<dbReference type="InterPro" id="IPR000719">
    <property type="entry name" value="Prot_kinase_dom"/>
</dbReference>
<organism evidence="8 9">
    <name type="scientific">Anaeramoeba flamelloides</name>
    <dbReference type="NCBI Taxonomy" id="1746091"/>
    <lineage>
        <taxon>Eukaryota</taxon>
        <taxon>Metamonada</taxon>
        <taxon>Anaeramoebidae</taxon>
        <taxon>Anaeramoeba</taxon>
    </lineage>
</organism>
<evidence type="ECO:0000256" key="3">
    <source>
        <dbReference type="ARBA" id="ARBA00022741"/>
    </source>
</evidence>
<feature type="region of interest" description="Disordered" evidence="6">
    <location>
        <begin position="18"/>
        <end position="39"/>
    </location>
</feature>
<evidence type="ECO:0000313" key="8">
    <source>
        <dbReference type="EMBL" id="KAJ6232713.1"/>
    </source>
</evidence>
<reference evidence="8" key="1">
    <citation type="submission" date="2022-08" db="EMBL/GenBank/DDBJ databases">
        <title>Novel sulfate-reducing endosymbionts in the free-living metamonad Anaeramoeba.</title>
        <authorList>
            <person name="Jerlstrom-Hultqvist J."/>
            <person name="Cepicka I."/>
            <person name="Gallot-Lavallee L."/>
            <person name="Salas-Leiva D."/>
            <person name="Curtis B.A."/>
            <person name="Zahonova K."/>
            <person name="Pipaliya S."/>
            <person name="Dacks J."/>
            <person name="Roger A.J."/>
        </authorList>
    </citation>
    <scope>NUCLEOTIDE SEQUENCE</scope>
    <source>
        <strain evidence="8">Schooner1</strain>
    </source>
</reference>
<evidence type="ECO:0000256" key="2">
    <source>
        <dbReference type="ARBA" id="ARBA00022679"/>
    </source>
</evidence>
<dbReference type="EC" id="2.7.11.1" evidence="1"/>
<feature type="region of interest" description="Disordered" evidence="6">
    <location>
        <begin position="450"/>
        <end position="488"/>
    </location>
</feature>
<dbReference type="InterPro" id="IPR011009">
    <property type="entry name" value="Kinase-like_dom_sf"/>
</dbReference>
<keyword evidence="3" id="KW-0547">Nucleotide-binding</keyword>
<feature type="region of interest" description="Disordered" evidence="6">
    <location>
        <begin position="349"/>
        <end position="374"/>
    </location>
</feature>
<evidence type="ECO:0000256" key="5">
    <source>
        <dbReference type="ARBA" id="ARBA00022840"/>
    </source>
</evidence>
<dbReference type="InterPro" id="IPR050660">
    <property type="entry name" value="NEK_Ser/Thr_kinase"/>
</dbReference>
<name>A0ABQ8XLW1_9EUKA</name>
<keyword evidence="4 8" id="KW-0418">Kinase</keyword>
<dbReference type="GO" id="GO:0016301">
    <property type="term" value="F:kinase activity"/>
    <property type="evidence" value="ECO:0007669"/>
    <property type="project" value="UniProtKB-KW"/>
</dbReference>
<feature type="domain" description="Protein kinase" evidence="7">
    <location>
        <begin position="68"/>
        <end position="329"/>
    </location>
</feature>
<sequence>MFFTPIKPPKKLFDSSVPKKISKRRHKMPPTPYRQTTRSHYHQSSVLYYGEDPEKTQAIVNDIKSMNINTLRTIGTGSFAKVYLVPQYNLSLKVFPVHNKLRSRKNLLSSLQIHLDLFKNSEMAQNFGSIQKQFLLKTQFVYEEKCSFYLGSNFCEGGNLDEFVVSSIRKNQKIQTFQIYEILCDLLIAVDLLHLNRLIHMDIKPENILRTKGFHILCDFGCMAKLNQEYTIEGDSRFLAPEIFKGSKLAKTDFDIYSIGATIYQLAAGDLDLPTEGEYYNTLHNVSHDTNLIYRCERSEDLKYLINSMMLSDPNSRVTLSDLLQNKIIKELLPKRIELAKKILKNNSTLKKHNQASNKEPNQITNSKLNSPQKNNLFHLFNSHSFPQPNNFNFSPMAQNTLKKKKRKKKKHCYNFSKNLFDSFNSLENMNKDSKKTKNIKNLFKDFGEKKKTKKKQDHSLRLKKEKQEKFSLKKNKKSKKIKKKKKTQKYYLITHEKDYLIQRTLKH</sequence>
<dbReference type="SMART" id="SM00220">
    <property type="entry name" value="S_TKc"/>
    <property type="match status" value="1"/>
</dbReference>
<keyword evidence="2" id="KW-0808">Transferase</keyword>
<keyword evidence="9" id="KW-1185">Reference proteome</keyword>
<feature type="compositionally biased region" description="Basic and acidic residues" evidence="6">
    <location>
        <begin position="458"/>
        <end position="472"/>
    </location>
</feature>
<evidence type="ECO:0000256" key="1">
    <source>
        <dbReference type="ARBA" id="ARBA00012513"/>
    </source>
</evidence>
<dbReference type="EMBL" id="JAOAOG010000288">
    <property type="protein sequence ID" value="KAJ6232713.1"/>
    <property type="molecule type" value="Genomic_DNA"/>
</dbReference>
<dbReference type="Gene3D" id="1.10.510.10">
    <property type="entry name" value="Transferase(Phosphotransferase) domain 1"/>
    <property type="match status" value="1"/>
</dbReference>
<dbReference type="SUPFAM" id="SSF56112">
    <property type="entry name" value="Protein kinase-like (PK-like)"/>
    <property type="match status" value="1"/>
</dbReference>
<dbReference type="Proteomes" id="UP001150062">
    <property type="component" value="Unassembled WGS sequence"/>
</dbReference>